<sequence>MTDRSGVCIVCNKEYTRLADHFKNRHGDQVIPATTLAKMGLIPCDRCGKACSSIHGIRTHKAASKCVERSPPIATSSSPTATPSPIATSSSPATSSQPPTYTSSPPTSPPPSLDSHITKEATPVGESLKTLLLYHHIKVDEKALRGHMASTFSDAAERVAADFLKHPTEKTLLNFLLLPKAGLGLGLMEADKPTNDILKEFPTSILTPPDREKKISKRTADNRPTTSRAQKLVEQGSLGRAARALTNPASLAELTQELKQKLEEKHPRGQARAFSTTSNPRAGPSPSNEDLMEALGTFPTDTAPGLSGWTVTLLKEVVKRKPVLEFLVLLCKMLQLGTAPGKALLTASRLIAL</sequence>
<dbReference type="EMBL" id="QEAM01001153">
    <property type="protein sequence ID" value="TPX30475.1"/>
    <property type="molecule type" value="Genomic_DNA"/>
</dbReference>
<dbReference type="AlphaFoldDB" id="A0A507BYR4"/>
<reference evidence="2 3" key="1">
    <citation type="journal article" date="2019" name="Sci. Rep.">
        <title>Comparative genomics of chytrid fungi reveal insights into the obligate biotrophic and pathogenic lifestyle of Synchytrium endobioticum.</title>
        <authorList>
            <person name="van de Vossenberg B.T.L.H."/>
            <person name="Warris S."/>
            <person name="Nguyen H.D.T."/>
            <person name="van Gent-Pelzer M.P.E."/>
            <person name="Joly D.L."/>
            <person name="van de Geest H.C."/>
            <person name="Bonants P.J.M."/>
            <person name="Smith D.S."/>
            <person name="Levesque C.A."/>
            <person name="van der Lee T.A.J."/>
        </authorList>
    </citation>
    <scope>NUCLEOTIDE SEQUENCE [LARGE SCALE GENOMIC DNA]</scope>
    <source>
        <strain evidence="2 3">LEV6574</strain>
    </source>
</reference>
<comment type="caution">
    <text evidence="2">The sequence shown here is derived from an EMBL/GenBank/DDBJ whole genome shotgun (WGS) entry which is preliminary data.</text>
</comment>
<gene>
    <name evidence="2" type="ORF">SeLEV6574_g08607</name>
</gene>
<dbReference type="VEuPathDB" id="FungiDB:SeMB42_g07925"/>
<feature type="compositionally biased region" description="Basic and acidic residues" evidence="1">
    <location>
        <begin position="209"/>
        <end position="221"/>
    </location>
</feature>
<name>A0A507BYR4_9FUNG</name>
<evidence type="ECO:0000313" key="3">
    <source>
        <dbReference type="Proteomes" id="UP000320475"/>
    </source>
</evidence>
<feature type="non-terminal residue" evidence="2">
    <location>
        <position position="353"/>
    </location>
</feature>
<organism evidence="2 3">
    <name type="scientific">Synchytrium endobioticum</name>
    <dbReference type="NCBI Taxonomy" id="286115"/>
    <lineage>
        <taxon>Eukaryota</taxon>
        <taxon>Fungi</taxon>
        <taxon>Fungi incertae sedis</taxon>
        <taxon>Chytridiomycota</taxon>
        <taxon>Chytridiomycota incertae sedis</taxon>
        <taxon>Chytridiomycetes</taxon>
        <taxon>Synchytriales</taxon>
        <taxon>Synchytriaceae</taxon>
        <taxon>Synchytrium</taxon>
    </lineage>
</organism>
<proteinExistence type="predicted"/>
<feature type="region of interest" description="Disordered" evidence="1">
    <location>
        <begin position="200"/>
        <end position="239"/>
    </location>
</feature>
<accession>A0A507BYR4</accession>
<protein>
    <submittedName>
        <fullName evidence="2">Uncharacterized protein</fullName>
    </submittedName>
</protein>
<feature type="region of interest" description="Disordered" evidence="1">
    <location>
        <begin position="65"/>
        <end position="118"/>
    </location>
</feature>
<dbReference type="Proteomes" id="UP000320475">
    <property type="component" value="Unassembled WGS sequence"/>
</dbReference>
<evidence type="ECO:0000313" key="2">
    <source>
        <dbReference type="EMBL" id="TPX30475.1"/>
    </source>
</evidence>
<feature type="region of interest" description="Disordered" evidence="1">
    <location>
        <begin position="263"/>
        <end position="291"/>
    </location>
</feature>
<evidence type="ECO:0000256" key="1">
    <source>
        <dbReference type="SAM" id="MobiDB-lite"/>
    </source>
</evidence>
<feature type="compositionally biased region" description="Polar residues" evidence="1">
    <location>
        <begin position="273"/>
        <end position="288"/>
    </location>
</feature>
<feature type="compositionally biased region" description="Low complexity" evidence="1">
    <location>
        <begin position="70"/>
        <end position="105"/>
    </location>
</feature>